<dbReference type="InParanoid" id="E8MXU3"/>
<feature type="signal peptide" evidence="2">
    <location>
        <begin position="1"/>
        <end position="19"/>
    </location>
</feature>
<feature type="region of interest" description="Disordered" evidence="1">
    <location>
        <begin position="263"/>
        <end position="290"/>
    </location>
</feature>
<dbReference type="RefSeq" id="WP_013560544.1">
    <property type="nucleotide sequence ID" value="NC_014960.1"/>
</dbReference>
<dbReference type="EMBL" id="AP012029">
    <property type="protein sequence ID" value="BAJ64174.1"/>
    <property type="molecule type" value="Genomic_DNA"/>
</dbReference>
<dbReference type="eggNOG" id="COG3745">
    <property type="taxonomic scope" value="Bacteria"/>
</dbReference>
<dbReference type="InterPro" id="IPR031571">
    <property type="entry name" value="RcpC_dom"/>
</dbReference>
<feature type="chain" id="PRO_5008953648" description="SAF domain-containing protein" evidence="2">
    <location>
        <begin position="20"/>
        <end position="290"/>
    </location>
</feature>
<evidence type="ECO:0000313" key="5">
    <source>
        <dbReference type="EMBL" id="BAJ64439.1"/>
    </source>
</evidence>
<dbReference type="Proteomes" id="UP000008922">
    <property type="component" value="Chromosome"/>
</dbReference>
<dbReference type="SMART" id="SM00858">
    <property type="entry name" value="SAF"/>
    <property type="match status" value="1"/>
</dbReference>
<dbReference type="Pfam" id="PF08666">
    <property type="entry name" value="SAF"/>
    <property type="match status" value="1"/>
</dbReference>
<keyword evidence="6" id="KW-1185">Reference proteome</keyword>
<proteinExistence type="predicted"/>
<sequence>MKKFIPLVLAIVVFAVALALNQPEPQVSVVVAAGDLPEGRVLTEGDLTAKELPKSLAPEGAVSDPQSLVGQRLRVARSAGDPVLPVHLGGETLELRPNERAVALSVTAAQGLAGLLKPGDRVGVTVIVNASQQTFAKYIAGGLRVLWIDPAFRREEAPAPQGTPAAGGGLFGGGSSTGGAVDTGGTAKGLVVLAVPVEAKSVVYDFSLLGAMNETLPVYLVDLLPALSAQGAQFGLVLEPEKANGEVITSGLSLQGIAVTPGATLTPTPTGAAPAQDAEAVSTPEPTKKP</sequence>
<dbReference type="Gene3D" id="3.90.1210.10">
    <property type="entry name" value="Antifreeze-like/N-acetylneuraminic acid synthase C-terminal domain"/>
    <property type="match status" value="1"/>
</dbReference>
<evidence type="ECO:0000313" key="4">
    <source>
        <dbReference type="EMBL" id="BAJ64174.1"/>
    </source>
</evidence>
<dbReference type="EMBL" id="AP012029">
    <property type="protein sequence ID" value="BAJ64439.1"/>
    <property type="molecule type" value="Genomic_DNA"/>
</dbReference>
<protein>
    <recommendedName>
        <fullName evidence="3">SAF domain-containing protein</fullName>
    </recommendedName>
</protein>
<dbReference type="Pfam" id="PF16976">
    <property type="entry name" value="RcpC"/>
    <property type="match status" value="1"/>
</dbReference>
<dbReference type="CDD" id="cd11614">
    <property type="entry name" value="SAF_CpaB_FlgA_like"/>
    <property type="match status" value="1"/>
</dbReference>
<dbReference type="InterPro" id="IPR013974">
    <property type="entry name" value="SAF"/>
</dbReference>
<keyword evidence="2" id="KW-0732">Signal</keyword>
<accession>E8MXU3</accession>
<name>E8MXU3_ANATU</name>
<feature type="compositionally biased region" description="Low complexity" evidence="1">
    <location>
        <begin position="263"/>
        <end position="275"/>
    </location>
</feature>
<dbReference type="InterPro" id="IPR017592">
    <property type="entry name" value="Pilus_assmbl_Flp-typ_CpaB"/>
</dbReference>
<dbReference type="KEGG" id="atm:ANT_24130"/>
<dbReference type="KEGG" id="atm:ANT_21480"/>
<evidence type="ECO:0000256" key="1">
    <source>
        <dbReference type="SAM" id="MobiDB-lite"/>
    </source>
</evidence>
<dbReference type="STRING" id="926569.ANT_21480"/>
<feature type="domain" description="SAF" evidence="3">
    <location>
        <begin position="27"/>
        <end position="89"/>
    </location>
</feature>
<evidence type="ECO:0000259" key="3">
    <source>
        <dbReference type="SMART" id="SM00858"/>
    </source>
</evidence>
<reference evidence="4 6" key="1">
    <citation type="submission" date="2010-12" db="EMBL/GenBank/DDBJ databases">
        <title>Whole genome sequence of Anaerolinea thermophila UNI-1.</title>
        <authorList>
            <person name="Narita-Yamada S."/>
            <person name="Kishi E."/>
            <person name="Watanabe Y."/>
            <person name="Takasaki K."/>
            <person name="Ankai A."/>
            <person name="Oguchi A."/>
            <person name="Fukui S."/>
            <person name="Takahashi M."/>
            <person name="Yashiro I."/>
            <person name="Hosoyama A."/>
            <person name="Sekiguchi Y."/>
            <person name="Hanada S."/>
            <person name="Fujita N."/>
        </authorList>
    </citation>
    <scope>NUCLEOTIDE SEQUENCE [LARGE SCALE GENOMIC DNA]</scope>
    <source>
        <strain evidence="6">DSM 14523 / JCM 11388 / NBRC 100420 / UNI-1</strain>
        <strain evidence="4">UNI-1</strain>
    </source>
</reference>
<dbReference type="NCBIfam" id="TIGR03177">
    <property type="entry name" value="pilus_cpaB"/>
    <property type="match status" value="1"/>
</dbReference>
<dbReference type="AlphaFoldDB" id="E8MXU3"/>
<dbReference type="HOGENOM" id="CLU_958589_0_0_0"/>
<evidence type="ECO:0000313" key="6">
    <source>
        <dbReference type="Proteomes" id="UP000008922"/>
    </source>
</evidence>
<organism evidence="4 6">
    <name type="scientific">Anaerolinea thermophila (strain DSM 14523 / JCM 11388 / NBRC 100420 / UNI-1)</name>
    <dbReference type="NCBI Taxonomy" id="926569"/>
    <lineage>
        <taxon>Bacteria</taxon>
        <taxon>Bacillati</taxon>
        <taxon>Chloroflexota</taxon>
        <taxon>Anaerolineae</taxon>
        <taxon>Anaerolineales</taxon>
        <taxon>Anaerolineaceae</taxon>
        <taxon>Anaerolinea</taxon>
    </lineage>
</organism>
<evidence type="ECO:0000256" key="2">
    <source>
        <dbReference type="SAM" id="SignalP"/>
    </source>
</evidence>
<gene>
    <name evidence="4" type="ordered locus">ANT_21480</name>
    <name evidence="5" type="ordered locus">ANT_24130</name>
</gene>